<comment type="caution">
    <text evidence="6">The sequence shown here is derived from an EMBL/GenBank/DDBJ whole genome shotgun (WGS) entry which is preliminary data.</text>
</comment>
<organism evidence="6 7">
    <name type="scientific">Dyella kyungheensis</name>
    <dbReference type="NCBI Taxonomy" id="1242174"/>
    <lineage>
        <taxon>Bacteria</taxon>
        <taxon>Pseudomonadati</taxon>
        <taxon>Pseudomonadota</taxon>
        <taxon>Gammaproteobacteria</taxon>
        <taxon>Lysobacterales</taxon>
        <taxon>Rhodanobacteraceae</taxon>
        <taxon>Dyella</taxon>
    </lineage>
</organism>
<dbReference type="PROSITE" id="PS50043">
    <property type="entry name" value="HTH_LUXR_2"/>
    <property type="match status" value="1"/>
</dbReference>
<dbReference type="Pfam" id="PF00196">
    <property type="entry name" value="GerE"/>
    <property type="match status" value="1"/>
</dbReference>
<dbReference type="InterPro" id="IPR058245">
    <property type="entry name" value="NreC/VraR/RcsB-like_REC"/>
</dbReference>
<gene>
    <name evidence="6" type="ORF">ISP20_09880</name>
</gene>
<reference evidence="6 7" key="1">
    <citation type="submission" date="2020-10" db="EMBL/GenBank/DDBJ databases">
        <title>Phylogeny of dyella-like bacteria.</title>
        <authorList>
            <person name="Fu J."/>
        </authorList>
    </citation>
    <scope>NUCLEOTIDE SEQUENCE [LARGE SCALE GENOMIC DNA]</scope>
    <source>
        <strain evidence="6 7">THG-B117</strain>
    </source>
</reference>
<dbReference type="Gene3D" id="3.40.50.2300">
    <property type="match status" value="1"/>
</dbReference>
<proteinExistence type="predicted"/>
<feature type="domain" description="HTH luxR-type" evidence="4">
    <location>
        <begin position="145"/>
        <end position="210"/>
    </location>
</feature>
<dbReference type="CDD" id="cd17535">
    <property type="entry name" value="REC_NarL-like"/>
    <property type="match status" value="1"/>
</dbReference>
<evidence type="ECO:0000259" key="4">
    <source>
        <dbReference type="PROSITE" id="PS50043"/>
    </source>
</evidence>
<keyword evidence="7" id="KW-1185">Reference proteome</keyword>
<sequence>MPISVFLADDHPIVRSSVRTEIERMSGFSVVGEASTSDELITFMEHGSCDLLITDFNMPGVHNEDGLSMLDAIVHLKPELSILVLTMLTNSGLLRAIHDRGVAGLVSKSDHMAEMTSALQTIASGQDYVSANVRRVLCSPKGNVMKSPLSMLTEREAEVLRLFVSGRTISEIAAQRGRSVKTVSHQKISAMGKLGLRNDPELYAYAHQNGFFN</sequence>
<dbReference type="InterPro" id="IPR001789">
    <property type="entry name" value="Sig_transdc_resp-reg_receiver"/>
</dbReference>
<dbReference type="SUPFAM" id="SSF52172">
    <property type="entry name" value="CheY-like"/>
    <property type="match status" value="1"/>
</dbReference>
<accession>A0ABS2JR06</accession>
<evidence type="ECO:0000256" key="3">
    <source>
        <dbReference type="PROSITE-ProRule" id="PRU00169"/>
    </source>
</evidence>
<dbReference type="InterPro" id="IPR036388">
    <property type="entry name" value="WH-like_DNA-bd_sf"/>
</dbReference>
<evidence type="ECO:0000313" key="6">
    <source>
        <dbReference type="EMBL" id="MBM7121461.1"/>
    </source>
</evidence>
<dbReference type="Pfam" id="PF00072">
    <property type="entry name" value="Response_reg"/>
    <property type="match status" value="1"/>
</dbReference>
<dbReference type="InterPro" id="IPR016032">
    <property type="entry name" value="Sig_transdc_resp-reg_C-effctor"/>
</dbReference>
<dbReference type="Proteomes" id="UP001430065">
    <property type="component" value="Unassembled WGS sequence"/>
</dbReference>
<dbReference type="PANTHER" id="PTHR43214">
    <property type="entry name" value="TWO-COMPONENT RESPONSE REGULATOR"/>
    <property type="match status" value="1"/>
</dbReference>
<evidence type="ECO:0000256" key="1">
    <source>
        <dbReference type="ARBA" id="ARBA00022553"/>
    </source>
</evidence>
<dbReference type="EMBL" id="JADIKC010000003">
    <property type="protein sequence ID" value="MBM7121461.1"/>
    <property type="molecule type" value="Genomic_DNA"/>
</dbReference>
<keyword evidence="1 3" id="KW-0597">Phosphoprotein</keyword>
<evidence type="ECO:0000313" key="7">
    <source>
        <dbReference type="Proteomes" id="UP001430065"/>
    </source>
</evidence>
<dbReference type="SMART" id="SM00421">
    <property type="entry name" value="HTH_LUXR"/>
    <property type="match status" value="1"/>
</dbReference>
<evidence type="ECO:0000259" key="5">
    <source>
        <dbReference type="PROSITE" id="PS50110"/>
    </source>
</evidence>
<dbReference type="InterPro" id="IPR011006">
    <property type="entry name" value="CheY-like_superfamily"/>
</dbReference>
<dbReference type="SMART" id="SM00448">
    <property type="entry name" value="REC"/>
    <property type="match status" value="1"/>
</dbReference>
<dbReference type="SUPFAM" id="SSF46894">
    <property type="entry name" value="C-terminal effector domain of the bipartite response regulators"/>
    <property type="match status" value="1"/>
</dbReference>
<name>A0ABS2JR06_9GAMM</name>
<dbReference type="PANTHER" id="PTHR43214:SF17">
    <property type="entry name" value="TRANSCRIPTIONAL REGULATORY PROTEIN RCSB"/>
    <property type="match status" value="1"/>
</dbReference>
<feature type="domain" description="Response regulatory" evidence="5">
    <location>
        <begin position="4"/>
        <end position="123"/>
    </location>
</feature>
<keyword evidence="2" id="KW-0238">DNA-binding</keyword>
<evidence type="ECO:0000256" key="2">
    <source>
        <dbReference type="ARBA" id="ARBA00023125"/>
    </source>
</evidence>
<dbReference type="InterPro" id="IPR000792">
    <property type="entry name" value="Tscrpt_reg_LuxR_C"/>
</dbReference>
<dbReference type="PRINTS" id="PR00038">
    <property type="entry name" value="HTHLUXR"/>
</dbReference>
<protein>
    <submittedName>
        <fullName evidence="6">Response regulator transcription factor</fullName>
    </submittedName>
</protein>
<feature type="modified residue" description="4-aspartylphosphate" evidence="3">
    <location>
        <position position="55"/>
    </location>
</feature>
<dbReference type="PROSITE" id="PS50110">
    <property type="entry name" value="RESPONSE_REGULATORY"/>
    <property type="match status" value="1"/>
</dbReference>
<dbReference type="Gene3D" id="1.10.10.10">
    <property type="entry name" value="Winged helix-like DNA-binding domain superfamily/Winged helix DNA-binding domain"/>
    <property type="match status" value="1"/>
</dbReference>
<dbReference type="InterPro" id="IPR039420">
    <property type="entry name" value="WalR-like"/>
</dbReference>
<dbReference type="RefSeq" id="WP_204635850.1">
    <property type="nucleotide sequence ID" value="NZ_CP183983.1"/>
</dbReference>
<dbReference type="CDD" id="cd06170">
    <property type="entry name" value="LuxR_C_like"/>
    <property type="match status" value="1"/>
</dbReference>